<dbReference type="SUPFAM" id="SSF47819">
    <property type="entry name" value="HRDC-like"/>
    <property type="match status" value="1"/>
</dbReference>
<feature type="region of interest" description="Disordered" evidence="1">
    <location>
        <begin position="313"/>
        <end position="332"/>
    </location>
</feature>
<dbReference type="InterPro" id="IPR010997">
    <property type="entry name" value="HRDC-like_sf"/>
</dbReference>
<dbReference type="SMART" id="SM00341">
    <property type="entry name" value="HRDC"/>
    <property type="match status" value="1"/>
</dbReference>
<dbReference type="SUPFAM" id="SSF53098">
    <property type="entry name" value="Ribonuclease H-like"/>
    <property type="match status" value="1"/>
</dbReference>
<dbReference type="PANTHER" id="PTHR47649">
    <property type="entry name" value="RIBONUCLEASE D"/>
    <property type="match status" value="1"/>
</dbReference>
<dbReference type="GO" id="GO:0000166">
    <property type="term" value="F:nucleotide binding"/>
    <property type="evidence" value="ECO:0007669"/>
    <property type="project" value="InterPro"/>
</dbReference>
<dbReference type="GO" id="GO:0008408">
    <property type="term" value="F:3'-5' exonuclease activity"/>
    <property type="evidence" value="ECO:0007669"/>
    <property type="project" value="InterPro"/>
</dbReference>
<dbReference type="Pfam" id="PF00570">
    <property type="entry name" value="HRDC"/>
    <property type="match status" value="1"/>
</dbReference>
<accession>A0A921F4I9</accession>
<dbReference type="InterPro" id="IPR002562">
    <property type="entry name" value="3'-5'_exonuclease_dom"/>
</dbReference>
<reference evidence="3" key="2">
    <citation type="submission" date="2021-09" db="EMBL/GenBank/DDBJ databases">
        <authorList>
            <person name="Gilroy R."/>
        </authorList>
    </citation>
    <scope>NUCLEOTIDE SEQUENCE</scope>
    <source>
        <strain evidence="3">ChiGjej1B1-18357</strain>
    </source>
</reference>
<dbReference type="InterPro" id="IPR036397">
    <property type="entry name" value="RNaseH_sf"/>
</dbReference>
<dbReference type="Proteomes" id="UP000776650">
    <property type="component" value="Unassembled WGS sequence"/>
</dbReference>
<dbReference type="InterPro" id="IPR041605">
    <property type="entry name" value="Exo_C"/>
</dbReference>
<evidence type="ECO:0000313" key="4">
    <source>
        <dbReference type="Proteomes" id="UP000776650"/>
    </source>
</evidence>
<sequence>MRQPSSIPPVQADLTTFADSAAKISARPADTIVFADVERASSYRYGERAFLIQLVIDGLDPMLIDPESTGQDIGELSSALSARPMCLHACRADLPSLRALGVEPTRLHDTEIAAKVLSTTGFSLGWLVESYLGVHLAKEYSRADWSRRPLPAQWLEYALGDVLYMPELLSMLLEDTETVPISIPDHYPRSLAHESRAEWYDAAMSQMEVWSPAPPPDEPWRKLSKLSSLRSTREYARARALWEVREEVAFRNDVSVHRIVRDRSIIQAARTDARSFDAFEKIGGFADSDVDGVIPTFAAAIKEADAIPPKKLPAKRAARDDTQERPSHRQWKVKAPGANALLSQAREELTELSEVAQIEMQTLLPSTMLREWVWAEAGTNVRGRRGKDPVDVIESALAGAGAAPCQIRLVTPALLAARDATA</sequence>
<dbReference type="Pfam" id="PF18305">
    <property type="entry name" value="DNA_pol_A_exoN"/>
    <property type="match status" value="1"/>
</dbReference>
<gene>
    <name evidence="3" type="ORF">K8V11_10930</name>
</gene>
<proteinExistence type="predicted"/>
<dbReference type="GO" id="GO:0006139">
    <property type="term" value="P:nucleobase-containing compound metabolic process"/>
    <property type="evidence" value="ECO:0007669"/>
    <property type="project" value="InterPro"/>
</dbReference>
<dbReference type="PROSITE" id="PS50967">
    <property type="entry name" value="HRDC"/>
    <property type="match status" value="1"/>
</dbReference>
<evidence type="ECO:0000256" key="1">
    <source>
        <dbReference type="SAM" id="MobiDB-lite"/>
    </source>
</evidence>
<dbReference type="Pfam" id="PF01612">
    <property type="entry name" value="DNA_pol_A_exo1"/>
    <property type="match status" value="1"/>
</dbReference>
<protein>
    <submittedName>
        <fullName evidence="3">HRDC domain-containing protein</fullName>
    </submittedName>
</protein>
<dbReference type="Gene3D" id="3.30.420.10">
    <property type="entry name" value="Ribonuclease H-like superfamily/Ribonuclease H"/>
    <property type="match status" value="1"/>
</dbReference>
<dbReference type="EMBL" id="DYXM01000215">
    <property type="protein sequence ID" value="HJE91511.1"/>
    <property type="molecule type" value="Genomic_DNA"/>
</dbReference>
<evidence type="ECO:0000259" key="2">
    <source>
        <dbReference type="PROSITE" id="PS50967"/>
    </source>
</evidence>
<reference evidence="3" key="1">
    <citation type="journal article" date="2021" name="PeerJ">
        <title>Extensive microbial diversity within the chicken gut microbiome revealed by metagenomics and culture.</title>
        <authorList>
            <person name="Gilroy R."/>
            <person name="Ravi A."/>
            <person name="Getino M."/>
            <person name="Pursley I."/>
            <person name="Horton D.L."/>
            <person name="Alikhan N.F."/>
            <person name="Baker D."/>
            <person name="Gharbi K."/>
            <person name="Hall N."/>
            <person name="Watson M."/>
            <person name="Adriaenssens E.M."/>
            <person name="Foster-Nyarko E."/>
            <person name="Jarju S."/>
            <person name="Secka A."/>
            <person name="Antonio M."/>
            <person name="Oren A."/>
            <person name="Chaudhuri R.R."/>
            <person name="La Ragione R."/>
            <person name="Hildebrand F."/>
            <person name="Pallen M.J."/>
        </authorList>
    </citation>
    <scope>NUCLEOTIDE SEQUENCE</scope>
    <source>
        <strain evidence="3">ChiGjej1B1-18357</strain>
    </source>
</reference>
<dbReference type="Gene3D" id="1.10.150.80">
    <property type="entry name" value="HRDC domain"/>
    <property type="match status" value="2"/>
</dbReference>
<dbReference type="AlphaFoldDB" id="A0A921F4I9"/>
<dbReference type="PANTHER" id="PTHR47649:SF1">
    <property type="entry name" value="RIBONUCLEASE D"/>
    <property type="match status" value="1"/>
</dbReference>
<dbReference type="GO" id="GO:0003676">
    <property type="term" value="F:nucleic acid binding"/>
    <property type="evidence" value="ECO:0007669"/>
    <property type="project" value="InterPro"/>
</dbReference>
<comment type="caution">
    <text evidence="3">The sequence shown here is derived from an EMBL/GenBank/DDBJ whole genome shotgun (WGS) entry which is preliminary data.</text>
</comment>
<feature type="domain" description="HRDC" evidence="2">
    <location>
        <begin position="231"/>
        <end position="311"/>
    </location>
</feature>
<dbReference type="SMART" id="SM00474">
    <property type="entry name" value="35EXOc"/>
    <property type="match status" value="1"/>
</dbReference>
<dbReference type="InterPro" id="IPR002121">
    <property type="entry name" value="HRDC_dom"/>
</dbReference>
<dbReference type="RefSeq" id="WP_303913950.1">
    <property type="nucleotide sequence ID" value="NZ_DYXM01000215.1"/>
</dbReference>
<dbReference type="InterPro" id="IPR044876">
    <property type="entry name" value="HRDC_dom_sf"/>
</dbReference>
<evidence type="ECO:0000313" key="3">
    <source>
        <dbReference type="EMBL" id="HJE91511.1"/>
    </source>
</evidence>
<dbReference type="InterPro" id="IPR012337">
    <property type="entry name" value="RNaseH-like_sf"/>
</dbReference>
<feature type="compositionally biased region" description="Basic and acidic residues" evidence="1">
    <location>
        <begin position="317"/>
        <end position="327"/>
    </location>
</feature>
<organism evidence="3 4">
    <name type="scientific">Dietzia timorensis</name>
    <dbReference type="NCBI Taxonomy" id="499555"/>
    <lineage>
        <taxon>Bacteria</taxon>
        <taxon>Bacillati</taxon>
        <taxon>Actinomycetota</taxon>
        <taxon>Actinomycetes</taxon>
        <taxon>Mycobacteriales</taxon>
        <taxon>Dietziaceae</taxon>
        <taxon>Dietzia</taxon>
    </lineage>
</organism>
<dbReference type="InterPro" id="IPR051086">
    <property type="entry name" value="RNase_D-like"/>
</dbReference>
<name>A0A921F4I9_9ACTN</name>